<gene>
    <name evidence="1" type="ORF">EK398_14780</name>
</gene>
<dbReference type="Proteomes" id="UP000288388">
    <property type="component" value="Unassembled WGS sequence"/>
</dbReference>
<name>A0A437UQU4_ENTAV</name>
<accession>A0A437UQU4</accession>
<proteinExistence type="predicted"/>
<comment type="caution">
    <text evidence="1">The sequence shown here is derived from an EMBL/GenBank/DDBJ whole genome shotgun (WGS) entry which is preliminary data.</text>
</comment>
<dbReference type="EMBL" id="RYZS01000001">
    <property type="protein sequence ID" value="RVU96001.1"/>
    <property type="molecule type" value="Genomic_DNA"/>
</dbReference>
<organism evidence="1 2">
    <name type="scientific">Enterococcus avium</name>
    <name type="common">Streptococcus avium</name>
    <dbReference type="NCBI Taxonomy" id="33945"/>
    <lineage>
        <taxon>Bacteria</taxon>
        <taxon>Bacillati</taxon>
        <taxon>Bacillota</taxon>
        <taxon>Bacilli</taxon>
        <taxon>Lactobacillales</taxon>
        <taxon>Enterococcaceae</taxon>
        <taxon>Enterococcus</taxon>
    </lineage>
</organism>
<evidence type="ECO:0000313" key="1">
    <source>
        <dbReference type="EMBL" id="RVU96001.1"/>
    </source>
</evidence>
<evidence type="ECO:0000313" key="2">
    <source>
        <dbReference type="Proteomes" id="UP000288388"/>
    </source>
</evidence>
<protein>
    <submittedName>
        <fullName evidence="1">Uncharacterized protein</fullName>
    </submittedName>
</protein>
<dbReference type="AlphaFoldDB" id="A0A437UQU4"/>
<sequence length="59" mass="6917">MFFIGFYQVPVLIKVSEKCFTNVATRRARHRVGTFFFVSSAFCSFAEFEKDTRCECITF</sequence>
<reference evidence="1 2" key="1">
    <citation type="submission" date="2018-12" db="EMBL/GenBank/DDBJ databases">
        <title>A novel vanA-carrying plasmid in a clinical isolate of Enterococcus avium.</title>
        <authorList>
            <person name="Bernasconi O.J."/>
            <person name="Luzzaro F."/>
            <person name="Endimiani A."/>
        </authorList>
    </citation>
    <scope>NUCLEOTIDE SEQUENCE [LARGE SCALE GENOMIC DNA]</scope>
    <source>
        <strain evidence="1 2">LC0559/18</strain>
    </source>
</reference>